<protein>
    <submittedName>
        <fullName evidence="1">Uncharacterized protein</fullName>
    </submittedName>
</protein>
<gene>
    <name evidence="1" type="ORF">CDAR_33381</name>
</gene>
<sequence length="71" mass="7928">MMRSSPMIKGLHYGEEQQLNSTSSLQCPRALFSSLNDTESSVSRFLSLKGSGEIDKAHVLRYFGIIFGIIF</sequence>
<dbReference type="AlphaFoldDB" id="A0AAV4VDA6"/>
<evidence type="ECO:0000313" key="2">
    <source>
        <dbReference type="Proteomes" id="UP001054837"/>
    </source>
</evidence>
<dbReference type="EMBL" id="BPLQ01012838">
    <property type="protein sequence ID" value="GIY68126.1"/>
    <property type="molecule type" value="Genomic_DNA"/>
</dbReference>
<organism evidence="1 2">
    <name type="scientific">Caerostris darwini</name>
    <dbReference type="NCBI Taxonomy" id="1538125"/>
    <lineage>
        <taxon>Eukaryota</taxon>
        <taxon>Metazoa</taxon>
        <taxon>Ecdysozoa</taxon>
        <taxon>Arthropoda</taxon>
        <taxon>Chelicerata</taxon>
        <taxon>Arachnida</taxon>
        <taxon>Araneae</taxon>
        <taxon>Araneomorphae</taxon>
        <taxon>Entelegynae</taxon>
        <taxon>Araneoidea</taxon>
        <taxon>Araneidae</taxon>
        <taxon>Caerostris</taxon>
    </lineage>
</organism>
<evidence type="ECO:0000313" key="1">
    <source>
        <dbReference type="EMBL" id="GIY68126.1"/>
    </source>
</evidence>
<comment type="caution">
    <text evidence="1">The sequence shown here is derived from an EMBL/GenBank/DDBJ whole genome shotgun (WGS) entry which is preliminary data.</text>
</comment>
<name>A0AAV4VDA6_9ARAC</name>
<accession>A0AAV4VDA6</accession>
<dbReference type="Proteomes" id="UP001054837">
    <property type="component" value="Unassembled WGS sequence"/>
</dbReference>
<keyword evidence="2" id="KW-1185">Reference proteome</keyword>
<reference evidence="1 2" key="1">
    <citation type="submission" date="2021-06" db="EMBL/GenBank/DDBJ databases">
        <title>Caerostris darwini draft genome.</title>
        <authorList>
            <person name="Kono N."/>
            <person name="Arakawa K."/>
        </authorList>
    </citation>
    <scope>NUCLEOTIDE SEQUENCE [LARGE SCALE GENOMIC DNA]</scope>
</reference>
<proteinExistence type="predicted"/>